<feature type="compositionally biased region" description="Low complexity" evidence="1">
    <location>
        <begin position="75"/>
        <end position="85"/>
    </location>
</feature>
<dbReference type="EMBL" id="JAFDVH010000001">
    <property type="protein sequence ID" value="KAG7492813.1"/>
    <property type="molecule type" value="Genomic_DNA"/>
</dbReference>
<feature type="compositionally biased region" description="Basic and acidic residues" evidence="1">
    <location>
        <begin position="428"/>
        <end position="445"/>
    </location>
</feature>
<protein>
    <recommendedName>
        <fullName evidence="4">Ewing's tumor-associated antigen 1</fullName>
    </recommendedName>
</protein>
<feature type="compositionally biased region" description="Polar residues" evidence="1">
    <location>
        <begin position="474"/>
        <end position="485"/>
    </location>
</feature>
<dbReference type="GO" id="GO:0043539">
    <property type="term" value="F:protein serine/threonine kinase activator activity"/>
    <property type="evidence" value="ECO:0007669"/>
    <property type="project" value="TreeGrafter"/>
</dbReference>
<comment type="caution">
    <text evidence="2">The sequence shown here is derived from an EMBL/GenBank/DDBJ whole genome shotgun (WGS) entry which is preliminary data.</text>
</comment>
<evidence type="ECO:0008006" key="4">
    <source>
        <dbReference type="Google" id="ProtNLM"/>
    </source>
</evidence>
<dbReference type="InterPro" id="IPR029406">
    <property type="entry name" value="ETAA1"/>
</dbReference>
<dbReference type="GO" id="GO:0006974">
    <property type="term" value="P:DNA damage response"/>
    <property type="evidence" value="ECO:0007669"/>
    <property type="project" value="TreeGrafter"/>
</dbReference>
<evidence type="ECO:0000313" key="2">
    <source>
        <dbReference type="EMBL" id="KAG7492813.1"/>
    </source>
</evidence>
<dbReference type="AlphaFoldDB" id="A0A9D3QM90"/>
<feature type="region of interest" description="Disordered" evidence="1">
    <location>
        <begin position="722"/>
        <end position="762"/>
    </location>
</feature>
<feature type="compositionally biased region" description="Polar residues" evidence="1">
    <location>
        <begin position="265"/>
        <end position="285"/>
    </location>
</feature>
<dbReference type="PANTHER" id="PTHR16434">
    <property type="entry name" value="EWING'S TUMOR-ASSOCIATED ANTIGEN 1 ETAA1"/>
    <property type="match status" value="1"/>
</dbReference>
<feature type="region of interest" description="Disordered" evidence="1">
    <location>
        <begin position="261"/>
        <end position="285"/>
    </location>
</feature>
<feature type="region of interest" description="Disordered" evidence="1">
    <location>
        <begin position="1"/>
        <end position="108"/>
    </location>
</feature>
<dbReference type="OrthoDB" id="9378993at2759"/>
<name>A0A9D3QM90_MEGAT</name>
<gene>
    <name evidence="2" type="ORF">MATL_G00019070</name>
</gene>
<dbReference type="GO" id="GO:0043596">
    <property type="term" value="C:nuclear replication fork"/>
    <property type="evidence" value="ECO:0007669"/>
    <property type="project" value="TreeGrafter"/>
</dbReference>
<sequence>MTERRKHRDLSHMTGSEDTERIRMSKLSQTKSKTNRLSRSLRQTQQSPSSDSSCHFRKDLKTPTRHTRVRLSALNNEDSPSNDSESQLDIIWDPASPTPVWNGKGEKKSSANARVVDISEIVNRIAPKNDRPAVPECSLLQWIGDSALPCTPEVRQPRTRKKSLRQHNVDDLMKLAKQFDFNMFQQQKEHVHEAHNESTNGGMADIKEMSGHGNDLPLSQNELHSTSTGASLRKTKSGKQESTDHKSVDCEMVDDFDALFDGPTQHISGRLSQTPSSHSQEGTSAARTMSSKSACVGYGPCLVNSDPPTVSSAHSHKPDGLSKGTAVNCALDDDWDNDDLLNDSIVFEMTQNPDLFAAPKMSSTQIGQSQKSSDFIKKTSSSVITVNAAAGQDEQVSSSKGINGVFQGKNSKSKNRSTFKLDANPNFHIKETHSGEEPNRCHSSESGKPAQHGGLKGRQPSVCQPDRAVVEVSGYQNPQKTQPVPSSKRESRVQQPVSHQSSSTLSTSCTTRPVPASVSHSTKSTESRCEKEKQTSAAAARSNEAVVSEEDLDSIFASDSLWDDGDDDDLLCQVCDDVEKFSQSQARSTGSANLVSPYVEPNTLKTNPVSATVKGMAPQSSYAAPESSKQGQMAGRMQLKPQCAFSRSNSVPGNNIAFTKGVSQVSSSVAPTAGVPGAVVQNHKVLATNGAPNSAFRPQESSSNWKGQYKFTQLKKSSLIQGAAHGASAGPQYAEKSTAAPSTSSSKGPGTSHQHSFKRHLSDPVALTNKVFVTNQVAGKCSEEEIERKKQEALARRRLRMQMAQKHGGPT</sequence>
<feature type="region of interest" description="Disordered" evidence="1">
    <location>
        <begin position="392"/>
        <end position="549"/>
    </location>
</feature>
<feature type="compositionally biased region" description="Basic and acidic residues" evidence="1">
    <location>
        <begin position="238"/>
        <end position="248"/>
    </location>
</feature>
<accession>A0A9D3QM90</accession>
<dbReference type="Proteomes" id="UP001046870">
    <property type="component" value="Chromosome 1"/>
</dbReference>
<feature type="compositionally biased region" description="Polar residues" evidence="1">
    <location>
        <begin position="217"/>
        <end position="230"/>
    </location>
</feature>
<dbReference type="GO" id="GO:2000001">
    <property type="term" value="P:regulation of DNA damage checkpoint"/>
    <property type="evidence" value="ECO:0007669"/>
    <property type="project" value="TreeGrafter"/>
</dbReference>
<dbReference type="PANTHER" id="PTHR16434:SF2">
    <property type="entry name" value="EWING'S TUMOR-ASSOCIATED ANTIGEN 1"/>
    <property type="match status" value="1"/>
</dbReference>
<feature type="compositionally biased region" description="Low complexity" evidence="1">
    <location>
        <begin position="498"/>
        <end position="511"/>
    </location>
</feature>
<organism evidence="2 3">
    <name type="scientific">Megalops atlanticus</name>
    <name type="common">Tarpon</name>
    <name type="synonym">Clupea gigantea</name>
    <dbReference type="NCBI Taxonomy" id="7932"/>
    <lineage>
        <taxon>Eukaryota</taxon>
        <taxon>Metazoa</taxon>
        <taxon>Chordata</taxon>
        <taxon>Craniata</taxon>
        <taxon>Vertebrata</taxon>
        <taxon>Euteleostomi</taxon>
        <taxon>Actinopterygii</taxon>
        <taxon>Neopterygii</taxon>
        <taxon>Teleostei</taxon>
        <taxon>Elopiformes</taxon>
        <taxon>Megalopidae</taxon>
        <taxon>Megalops</taxon>
    </lineage>
</organism>
<reference evidence="2" key="1">
    <citation type="submission" date="2021-01" db="EMBL/GenBank/DDBJ databases">
        <authorList>
            <person name="Zahm M."/>
            <person name="Roques C."/>
            <person name="Cabau C."/>
            <person name="Klopp C."/>
            <person name="Donnadieu C."/>
            <person name="Jouanno E."/>
            <person name="Lampietro C."/>
            <person name="Louis A."/>
            <person name="Herpin A."/>
            <person name="Echchiki A."/>
            <person name="Berthelot C."/>
            <person name="Parey E."/>
            <person name="Roest-Crollius H."/>
            <person name="Braasch I."/>
            <person name="Postlethwait J."/>
            <person name="Bobe J."/>
            <person name="Montfort J."/>
            <person name="Bouchez O."/>
            <person name="Begum T."/>
            <person name="Mejri S."/>
            <person name="Adams A."/>
            <person name="Chen W.-J."/>
            <person name="Guiguen Y."/>
        </authorList>
    </citation>
    <scope>NUCLEOTIDE SEQUENCE</scope>
    <source>
        <strain evidence="2">YG-15Mar2019-1</strain>
        <tissue evidence="2">Brain</tissue>
    </source>
</reference>
<dbReference type="Pfam" id="PF15350">
    <property type="entry name" value="ETAA1"/>
    <property type="match status" value="2"/>
</dbReference>
<dbReference type="GO" id="GO:0031297">
    <property type="term" value="P:replication fork processing"/>
    <property type="evidence" value="ECO:0007669"/>
    <property type="project" value="TreeGrafter"/>
</dbReference>
<feature type="compositionally biased region" description="Low complexity" evidence="1">
    <location>
        <begin position="736"/>
        <end position="752"/>
    </location>
</feature>
<proteinExistence type="predicted"/>
<keyword evidence="3" id="KW-1185">Reference proteome</keyword>
<feature type="region of interest" description="Disordered" evidence="1">
    <location>
        <begin position="194"/>
        <end position="248"/>
    </location>
</feature>
<evidence type="ECO:0000256" key="1">
    <source>
        <dbReference type="SAM" id="MobiDB-lite"/>
    </source>
</evidence>
<feature type="compositionally biased region" description="Basic and acidic residues" evidence="1">
    <location>
        <begin position="523"/>
        <end position="534"/>
    </location>
</feature>
<feature type="compositionally biased region" description="Polar residues" evidence="1">
    <location>
        <begin position="26"/>
        <end position="53"/>
    </location>
</feature>
<evidence type="ECO:0000313" key="3">
    <source>
        <dbReference type="Proteomes" id="UP001046870"/>
    </source>
</evidence>